<feature type="non-terminal residue" evidence="1">
    <location>
        <position position="29"/>
    </location>
</feature>
<organism evidence="1 2">
    <name type="scientific">Persea americana</name>
    <name type="common">Avocado</name>
    <dbReference type="NCBI Taxonomy" id="3435"/>
    <lineage>
        <taxon>Eukaryota</taxon>
        <taxon>Viridiplantae</taxon>
        <taxon>Streptophyta</taxon>
        <taxon>Embryophyta</taxon>
        <taxon>Tracheophyta</taxon>
        <taxon>Spermatophyta</taxon>
        <taxon>Magnoliopsida</taxon>
        <taxon>Magnoliidae</taxon>
        <taxon>Laurales</taxon>
        <taxon>Lauraceae</taxon>
        <taxon>Persea</taxon>
    </lineage>
</organism>
<comment type="caution">
    <text evidence="1">The sequence shown here is derived from an EMBL/GenBank/DDBJ whole genome shotgun (WGS) entry which is preliminary data.</text>
</comment>
<sequence>MAVEVLVLSQYDPSTNGGWAVHKMAMDVP</sequence>
<protein>
    <submittedName>
        <fullName evidence="1">Uncharacterized protein</fullName>
    </submittedName>
</protein>
<dbReference type="Proteomes" id="UP001234297">
    <property type="component" value="Chromosome 5"/>
</dbReference>
<evidence type="ECO:0000313" key="2">
    <source>
        <dbReference type="Proteomes" id="UP001234297"/>
    </source>
</evidence>
<reference evidence="1 2" key="1">
    <citation type="journal article" date="2022" name="Hortic Res">
        <title>A haplotype resolved chromosomal level avocado genome allows analysis of novel avocado genes.</title>
        <authorList>
            <person name="Nath O."/>
            <person name="Fletcher S.J."/>
            <person name="Hayward A."/>
            <person name="Shaw L.M."/>
            <person name="Masouleh A.K."/>
            <person name="Furtado A."/>
            <person name="Henry R.J."/>
            <person name="Mitter N."/>
        </authorList>
    </citation>
    <scope>NUCLEOTIDE SEQUENCE [LARGE SCALE GENOMIC DNA]</scope>
    <source>
        <strain evidence="2">cv. Hass</strain>
    </source>
</reference>
<accession>A0ACC2M0J5</accession>
<keyword evidence="2" id="KW-1185">Reference proteome</keyword>
<evidence type="ECO:0000313" key="1">
    <source>
        <dbReference type="EMBL" id="KAJ8639150.1"/>
    </source>
</evidence>
<name>A0ACC2M0J5_PERAE</name>
<proteinExistence type="predicted"/>
<gene>
    <name evidence="1" type="ORF">MRB53_015844</name>
</gene>
<dbReference type="EMBL" id="CM056813">
    <property type="protein sequence ID" value="KAJ8639150.1"/>
    <property type="molecule type" value="Genomic_DNA"/>
</dbReference>